<organism evidence="1 2">
    <name type="scientific">Nostoc flagelliforme FACHB-838</name>
    <dbReference type="NCBI Taxonomy" id="2692904"/>
    <lineage>
        <taxon>Bacteria</taxon>
        <taxon>Bacillati</taxon>
        <taxon>Cyanobacteriota</taxon>
        <taxon>Cyanophyceae</taxon>
        <taxon>Nostocales</taxon>
        <taxon>Nostocaceae</taxon>
        <taxon>Nostoc</taxon>
    </lineage>
</organism>
<dbReference type="RefSeq" id="WP_190944386.1">
    <property type="nucleotide sequence ID" value="NZ_JACJSI010000117.1"/>
</dbReference>
<reference evidence="1 2" key="1">
    <citation type="journal article" date="2020" name="ISME J.">
        <title>Comparative genomics reveals insights into cyanobacterial evolution and habitat adaptation.</title>
        <authorList>
            <person name="Chen M.Y."/>
            <person name="Teng W.K."/>
            <person name="Zhao L."/>
            <person name="Hu C.X."/>
            <person name="Zhou Y.K."/>
            <person name="Han B.P."/>
            <person name="Song L.R."/>
            <person name="Shu W.S."/>
        </authorList>
    </citation>
    <scope>NUCLEOTIDE SEQUENCE [LARGE SCALE GENOMIC DNA]</scope>
    <source>
        <strain evidence="1 2">FACHB-838</strain>
    </source>
</reference>
<sequence length="180" mass="20300">MDKQGSKDVELPRVKRRHDSWDGRTIEYLVNHRSKKSAGELTMEAVTSYWLIEALVGKVSKEEFIEACLSSIGELEGKLVKIRILMQKVSNSFEVDSSAILPPQQIEQNKSSILEKSLPISTNAICKEKEEQEELEQTSQQEESLLSDDDLGLMDLKMTPDLLMATQLLGFDETNGNKNL</sequence>
<gene>
    <name evidence="1" type="ORF">H6G97_31560</name>
</gene>
<proteinExistence type="predicted"/>
<evidence type="ECO:0000313" key="2">
    <source>
        <dbReference type="Proteomes" id="UP000623440"/>
    </source>
</evidence>
<protein>
    <submittedName>
        <fullName evidence="1">Uncharacterized protein</fullName>
    </submittedName>
</protein>
<dbReference type="EMBL" id="JACJSI010000117">
    <property type="protein sequence ID" value="MBD2533844.1"/>
    <property type="molecule type" value="Genomic_DNA"/>
</dbReference>
<comment type="caution">
    <text evidence="1">The sequence shown here is derived from an EMBL/GenBank/DDBJ whole genome shotgun (WGS) entry which is preliminary data.</text>
</comment>
<keyword evidence="2" id="KW-1185">Reference proteome</keyword>
<dbReference type="Proteomes" id="UP000623440">
    <property type="component" value="Unassembled WGS sequence"/>
</dbReference>
<evidence type="ECO:0000313" key="1">
    <source>
        <dbReference type="EMBL" id="MBD2533844.1"/>
    </source>
</evidence>
<name>A0ABR8DWN6_9NOSO</name>
<accession>A0ABR8DWN6</accession>